<accession>A0ABD5V5E0</accession>
<dbReference type="Proteomes" id="UP001596312">
    <property type="component" value="Unassembled WGS sequence"/>
</dbReference>
<evidence type="ECO:0000313" key="2">
    <source>
        <dbReference type="EMBL" id="MFC6906021.1"/>
    </source>
</evidence>
<evidence type="ECO:0000313" key="3">
    <source>
        <dbReference type="Proteomes" id="UP001596312"/>
    </source>
</evidence>
<evidence type="ECO:0000256" key="1">
    <source>
        <dbReference type="SAM" id="Phobius"/>
    </source>
</evidence>
<dbReference type="RefSeq" id="WP_340604555.1">
    <property type="nucleotide sequence ID" value="NZ_JBBMXV010000003.1"/>
</dbReference>
<name>A0ABD5V5E0_9EURY</name>
<keyword evidence="1" id="KW-1133">Transmembrane helix</keyword>
<dbReference type="EMBL" id="JBHSXQ010000003">
    <property type="protein sequence ID" value="MFC6906021.1"/>
    <property type="molecule type" value="Genomic_DNA"/>
</dbReference>
<organism evidence="2 3">
    <name type="scientific">Halalkalicoccus tibetensis</name>
    <dbReference type="NCBI Taxonomy" id="175632"/>
    <lineage>
        <taxon>Archaea</taxon>
        <taxon>Methanobacteriati</taxon>
        <taxon>Methanobacteriota</taxon>
        <taxon>Stenosarchaea group</taxon>
        <taxon>Halobacteria</taxon>
        <taxon>Halobacteriales</taxon>
        <taxon>Halococcaceae</taxon>
        <taxon>Halalkalicoccus</taxon>
    </lineage>
</organism>
<comment type="caution">
    <text evidence="2">The sequence shown here is derived from an EMBL/GenBank/DDBJ whole genome shotgun (WGS) entry which is preliminary data.</text>
</comment>
<dbReference type="AlphaFoldDB" id="A0ABD5V5E0"/>
<proteinExistence type="predicted"/>
<keyword evidence="1" id="KW-0812">Transmembrane</keyword>
<keyword evidence="1" id="KW-0472">Membrane</keyword>
<feature type="transmembrane region" description="Helical" evidence="1">
    <location>
        <begin position="12"/>
        <end position="33"/>
    </location>
</feature>
<sequence>MQLPDPGLLFRLAVAVFVIVTPTLMFLGLVRLLERVRDDDLIYRLMTEEELRTVERSHSLAGFVEEVTGTTPGTVRCPDCGAINAAGMGSCVECGARVG</sequence>
<evidence type="ECO:0008006" key="4">
    <source>
        <dbReference type="Google" id="ProtNLM"/>
    </source>
</evidence>
<reference evidence="2 3" key="1">
    <citation type="journal article" date="2019" name="Int. J. Syst. Evol. Microbiol.">
        <title>The Global Catalogue of Microorganisms (GCM) 10K type strain sequencing project: providing services to taxonomists for standard genome sequencing and annotation.</title>
        <authorList>
            <consortium name="The Broad Institute Genomics Platform"/>
            <consortium name="The Broad Institute Genome Sequencing Center for Infectious Disease"/>
            <person name="Wu L."/>
            <person name="Ma J."/>
        </authorList>
    </citation>
    <scope>NUCLEOTIDE SEQUENCE [LARGE SCALE GENOMIC DNA]</scope>
    <source>
        <strain evidence="2 3">CGMCC 1.3240</strain>
    </source>
</reference>
<protein>
    <recommendedName>
        <fullName evidence="4">Zinc ribbon domain-containing protein</fullName>
    </recommendedName>
</protein>
<gene>
    <name evidence="2" type="ORF">ACFQGH_12550</name>
</gene>
<keyword evidence="3" id="KW-1185">Reference proteome</keyword>